<dbReference type="PANTHER" id="PTHR46038:SF58">
    <property type="entry name" value="GLYCOSYLTRANSFERASE"/>
    <property type="match status" value="1"/>
</dbReference>
<evidence type="ECO:0000256" key="2">
    <source>
        <dbReference type="SAM" id="Phobius"/>
    </source>
</evidence>
<evidence type="ECO:0000256" key="1">
    <source>
        <dbReference type="SAM" id="MobiDB-lite"/>
    </source>
</evidence>
<sequence>MKKDMDYSSSGDTESNIPKAADDNLHQHRHRYFRGITVKIMLLFVGLGLICLGLNPSSDSTAQLFQKLHSTSWPKQSVANANASSQNNVSSQKLDSQVNSEKMRLEETLRKAGMKDKKTVIITTLNAAWTEPNSIFDLFIESFKIGNGTEKLLRHVVVGALDQKAYSRCLQVRFLHCYRLTTQGVDFSGEAFFMSEDYLKLVWRKIDFQREVLEMGFNFVFTDADVMWLRDPFERFYPNVDFQLSCDHYWFNSTDRNNSPNSGFSYARSNNRTVQFYKFWYESRQRFPGKHDQDVLNMLKFDPFVKEIGLGMRFLDTAHFGGFCEPSKDLDHVVTMHANCCIGIGNKIHDINMTINDWKKYVSLPYGERNLSSRSWTVPRICG</sequence>
<evidence type="ECO:0000313" key="4">
    <source>
        <dbReference type="EMBL" id="GER39799.1"/>
    </source>
</evidence>
<feature type="compositionally biased region" description="Polar residues" evidence="1">
    <location>
        <begin position="7"/>
        <end position="16"/>
    </location>
</feature>
<dbReference type="InterPro" id="IPR044821">
    <property type="entry name" value="At1g28695/At4g15970-like"/>
</dbReference>
<keyword evidence="2" id="KW-0812">Transmembrane</keyword>
<dbReference type="EMBL" id="BKCP01005738">
    <property type="protein sequence ID" value="GER39799.1"/>
    <property type="molecule type" value="Genomic_DNA"/>
</dbReference>
<dbReference type="OrthoDB" id="540503at2759"/>
<dbReference type="Pfam" id="PF03407">
    <property type="entry name" value="Nucleotid_trans"/>
    <property type="match status" value="1"/>
</dbReference>
<evidence type="ECO:0000313" key="5">
    <source>
        <dbReference type="Proteomes" id="UP000325081"/>
    </source>
</evidence>
<keyword evidence="2" id="KW-0472">Membrane</keyword>
<dbReference type="AlphaFoldDB" id="A0A5A7Q3T0"/>
<accession>A0A5A7Q3T0</accession>
<dbReference type="InterPro" id="IPR005069">
    <property type="entry name" value="Nucl-diP-sugar_transferase"/>
</dbReference>
<organism evidence="4 5">
    <name type="scientific">Striga asiatica</name>
    <name type="common">Asiatic witchweed</name>
    <name type="synonym">Buchnera asiatica</name>
    <dbReference type="NCBI Taxonomy" id="4170"/>
    <lineage>
        <taxon>Eukaryota</taxon>
        <taxon>Viridiplantae</taxon>
        <taxon>Streptophyta</taxon>
        <taxon>Embryophyta</taxon>
        <taxon>Tracheophyta</taxon>
        <taxon>Spermatophyta</taxon>
        <taxon>Magnoliopsida</taxon>
        <taxon>eudicotyledons</taxon>
        <taxon>Gunneridae</taxon>
        <taxon>Pentapetalae</taxon>
        <taxon>asterids</taxon>
        <taxon>lamiids</taxon>
        <taxon>Lamiales</taxon>
        <taxon>Orobanchaceae</taxon>
        <taxon>Buchnereae</taxon>
        <taxon>Striga</taxon>
    </lineage>
</organism>
<proteinExistence type="predicted"/>
<dbReference type="Proteomes" id="UP000325081">
    <property type="component" value="Unassembled WGS sequence"/>
</dbReference>
<name>A0A5A7Q3T0_STRAF</name>
<feature type="region of interest" description="Disordered" evidence="1">
    <location>
        <begin position="80"/>
        <end position="100"/>
    </location>
</feature>
<feature type="compositionally biased region" description="Low complexity" evidence="1">
    <location>
        <begin position="80"/>
        <end position="92"/>
    </location>
</feature>
<feature type="transmembrane region" description="Helical" evidence="2">
    <location>
        <begin position="36"/>
        <end position="55"/>
    </location>
</feature>
<comment type="caution">
    <text evidence="4">The sequence shown here is derived from an EMBL/GenBank/DDBJ whole genome shotgun (WGS) entry which is preliminary data.</text>
</comment>
<evidence type="ECO:0000259" key="3">
    <source>
        <dbReference type="Pfam" id="PF03407"/>
    </source>
</evidence>
<dbReference type="GO" id="GO:0016740">
    <property type="term" value="F:transferase activity"/>
    <property type="evidence" value="ECO:0007669"/>
    <property type="project" value="UniProtKB-KW"/>
</dbReference>
<feature type="domain" description="Nucleotide-diphospho-sugar transferase" evidence="3">
    <location>
        <begin position="152"/>
        <end position="350"/>
    </location>
</feature>
<reference evidence="5" key="1">
    <citation type="journal article" date="2019" name="Curr. Biol.">
        <title>Genome Sequence of Striga asiatica Provides Insight into the Evolution of Plant Parasitism.</title>
        <authorList>
            <person name="Yoshida S."/>
            <person name="Kim S."/>
            <person name="Wafula E.K."/>
            <person name="Tanskanen J."/>
            <person name="Kim Y.M."/>
            <person name="Honaas L."/>
            <person name="Yang Z."/>
            <person name="Spallek T."/>
            <person name="Conn C.E."/>
            <person name="Ichihashi Y."/>
            <person name="Cheong K."/>
            <person name="Cui S."/>
            <person name="Der J.P."/>
            <person name="Gundlach H."/>
            <person name="Jiao Y."/>
            <person name="Hori C."/>
            <person name="Ishida J.K."/>
            <person name="Kasahara H."/>
            <person name="Kiba T."/>
            <person name="Kim M.S."/>
            <person name="Koo N."/>
            <person name="Laohavisit A."/>
            <person name="Lee Y.H."/>
            <person name="Lumba S."/>
            <person name="McCourt P."/>
            <person name="Mortimer J.C."/>
            <person name="Mutuku J.M."/>
            <person name="Nomura T."/>
            <person name="Sasaki-Sekimoto Y."/>
            <person name="Seto Y."/>
            <person name="Wang Y."/>
            <person name="Wakatake T."/>
            <person name="Sakakibara H."/>
            <person name="Demura T."/>
            <person name="Yamaguchi S."/>
            <person name="Yoneyama K."/>
            <person name="Manabe R.I."/>
            <person name="Nelson D.C."/>
            <person name="Schulman A.H."/>
            <person name="Timko M.P."/>
            <person name="dePamphilis C.W."/>
            <person name="Choi D."/>
            <person name="Shirasu K."/>
        </authorList>
    </citation>
    <scope>NUCLEOTIDE SEQUENCE [LARGE SCALE GENOMIC DNA]</scope>
    <source>
        <strain evidence="5">cv. UVA1</strain>
    </source>
</reference>
<feature type="region of interest" description="Disordered" evidence="1">
    <location>
        <begin position="1"/>
        <end position="22"/>
    </location>
</feature>
<dbReference type="PANTHER" id="PTHR46038">
    <property type="entry name" value="EXPRESSED PROTEIN-RELATED"/>
    <property type="match status" value="1"/>
</dbReference>
<keyword evidence="4" id="KW-0808">Transferase</keyword>
<protein>
    <submittedName>
        <fullName evidence="4">Nucleotide-diphospho-sugar transferase family protein</fullName>
    </submittedName>
</protein>
<keyword evidence="5" id="KW-1185">Reference proteome</keyword>
<keyword evidence="2" id="KW-1133">Transmembrane helix</keyword>
<gene>
    <name evidence="4" type="ORF">STAS_16425</name>
</gene>